<gene>
    <name evidence="2" type="ORF">KSU1_C1140</name>
</gene>
<sequence>MNNIQKLIHTIQYLGYRVLLEGDKIKLKFIGKDDPPKEASTIINEVKQNKDMVIEYLRNISQMDEIFQQAVNKINEGYPDLTIRYISKTFPKLYKKALIDEDKINTLWNEGKDVKAFEKAVNEWRKTQMKFIKLFHAKKNIDDKKDKEYNPSNRKPDPCQGLGKEEKEHGTV</sequence>
<organism evidence="2 3">
    <name type="scientific">Candidatus Jettenia caeni</name>
    <dbReference type="NCBI Taxonomy" id="247490"/>
    <lineage>
        <taxon>Bacteria</taxon>
        <taxon>Pseudomonadati</taxon>
        <taxon>Planctomycetota</taxon>
        <taxon>Candidatus Brocadiia</taxon>
        <taxon>Candidatus Brocadiales</taxon>
        <taxon>Candidatus Brocadiaceae</taxon>
        <taxon>Candidatus Jettenia</taxon>
    </lineage>
</organism>
<accession>I3ILZ1</accession>
<dbReference type="Proteomes" id="UP000002985">
    <property type="component" value="Unassembled WGS sequence"/>
</dbReference>
<proteinExistence type="predicted"/>
<comment type="caution">
    <text evidence="2">The sequence shown here is derived from an EMBL/GenBank/DDBJ whole genome shotgun (WGS) entry which is preliminary data.</text>
</comment>
<dbReference type="OrthoDB" id="276649at2"/>
<feature type="region of interest" description="Disordered" evidence="1">
    <location>
        <begin position="143"/>
        <end position="172"/>
    </location>
</feature>
<protein>
    <submittedName>
        <fullName evidence="2">Uncharacterized protein</fullName>
    </submittedName>
</protein>
<evidence type="ECO:0000313" key="2">
    <source>
        <dbReference type="EMBL" id="GAB62736.1"/>
    </source>
</evidence>
<dbReference type="AlphaFoldDB" id="I3ILZ1"/>
<dbReference type="STRING" id="247490.KSU1_C1140"/>
<reference evidence="2 3" key="1">
    <citation type="journal article" date="2012" name="FEBS Lett.">
        <title>Anammox organism KSU-1 expresses a NirK-type copper-containing nitrite reductase instead of a NirS-type with cytochrome cd1.</title>
        <authorList>
            <person name="Hira D."/>
            <person name="Toh H."/>
            <person name="Migita C.T."/>
            <person name="Okubo H."/>
            <person name="Nishiyama T."/>
            <person name="Hattori M."/>
            <person name="Furukawa K."/>
            <person name="Fujii T."/>
        </authorList>
    </citation>
    <scope>NUCLEOTIDE SEQUENCE [LARGE SCALE GENOMIC DNA]</scope>
</reference>
<name>I3ILZ1_9BACT</name>
<keyword evidence="3" id="KW-1185">Reference proteome</keyword>
<dbReference type="eggNOG" id="ENOG5033WGA">
    <property type="taxonomic scope" value="Bacteria"/>
</dbReference>
<evidence type="ECO:0000256" key="1">
    <source>
        <dbReference type="SAM" id="MobiDB-lite"/>
    </source>
</evidence>
<dbReference type="EMBL" id="BAFH01000003">
    <property type="protein sequence ID" value="GAB62736.1"/>
    <property type="molecule type" value="Genomic_DNA"/>
</dbReference>
<evidence type="ECO:0000313" key="3">
    <source>
        <dbReference type="Proteomes" id="UP000002985"/>
    </source>
</evidence>